<evidence type="ECO:0000313" key="3">
    <source>
        <dbReference type="Proteomes" id="UP001059041"/>
    </source>
</evidence>
<organism evidence="2 3">
    <name type="scientific">Triplophysa rosa</name>
    <name type="common">Cave loach</name>
    <dbReference type="NCBI Taxonomy" id="992332"/>
    <lineage>
        <taxon>Eukaryota</taxon>
        <taxon>Metazoa</taxon>
        <taxon>Chordata</taxon>
        <taxon>Craniata</taxon>
        <taxon>Vertebrata</taxon>
        <taxon>Euteleostomi</taxon>
        <taxon>Actinopterygii</taxon>
        <taxon>Neopterygii</taxon>
        <taxon>Teleostei</taxon>
        <taxon>Ostariophysi</taxon>
        <taxon>Cypriniformes</taxon>
        <taxon>Nemacheilidae</taxon>
        <taxon>Triplophysa</taxon>
    </lineage>
</organism>
<reference evidence="2" key="1">
    <citation type="submission" date="2021-02" db="EMBL/GenBank/DDBJ databases">
        <title>Comparative genomics reveals that relaxation of natural selection precedes convergent phenotypic evolution of cavefish.</title>
        <authorList>
            <person name="Peng Z."/>
        </authorList>
    </citation>
    <scope>NUCLEOTIDE SEQUENCE</scope>
    <source>
        <tissue evidence="2">Muscle</tissue>
    </source>
</reference>
<feature type="region of interest" description="Disordered" evidence="1">
    <location>
        <begin position="80"/>
        <end position="112"/>
    </location>
</feature>
<gene>
    <name evidence="2" type="ORF">IRJ41_001815</name>
</gene>
<accession>A0A9W7X4V2</accession>
<proteinExistence type="predicted"/>
<evidence type="ECO:0000313" key="2">
    <source>
        <dbReference type="EMBL" id="KAI7813799.1"/>
    </source>
</evidence>
<evidence type="ECO:0000256" key="1">
    <source>
        <dbReference type="SAM" id="MobiDB-lite"/>
    </source>
</evidence>
<dbReference type="Proteomes" id="UP001059041">
    <property type="component" value="Linkage Group LG1"/>
</dbReference>
<keyword evidence="3" id="KW-1185">Reference proteome</keyword>
<protein>
    <submittedName>
        <fullName evidence="2">Uncharacterized protein</fullName>
    </submittedName>
</protein>
<dbReference type="EMBL" id="JAFHDT010000001">
    <property type="protein sequence ID" value="KAI7813799.1"/>
    <property type="molecule type" value="Genomic_DNA"/>
</dbReference>
<name>A0A9W7X4V2_TRIRA</name>
<sequence length="236" mass="25734">MWTRMTGCLHSLYVGRTKVKNLAELLVLPQCCEDKRCFTSNYGPSQAQWCETTGPYQPVTPRLPTGRGNGENGVSISQSHIEERNQSQRPAASPPAVPHASLRHRRDQSSPRALRDLLQAATRYDPRYITSLGSSVSADAVPESSPPPSFFSGCSGADSVRKSPLIYTQQLQRRETLLIGCSDVDIAPAHFTCHGTRSIKTCSKVGALENRKTEGGISITRCAGVSVPGQYFTQEP</sequence>
<dbReference type="AlphaFoldDB" id="A0A9W7X4V2"/>
<comment type="caution">
    <text evidence="2">The sequence shown here is derived from an EMBL/GenBank/DDBJ whole genome shotgun (WGS) entry which is preliminary data.</text>
</comment>